<dbReference type="InterPro" id="IPR011009">
    <property type="entry name" value="Kinase-like_dom_sf"/>
</dbReference>
<keyword evidence="1" id="KW-0418">Kinase</keyword>
<evidence type="ECO:0000313" key="1">
    <source>
        <dbReference type="EMBL" id="KAB5588216.1"/>
    </source>
</evidence>
<organism evidence="1 2">
    <name type="scientific">Ceratobasidium theobromae</name>
    <dbReference type="NCBI Taxonomy" id="1582974"/>
    <lineage>
        <taxon>Eukaryota</taxon>
        <taxon>Fungi</taxon>
        <taxon>Dikarya</taxon>
        <taxon>Basidiomycota</taxon>
        <taxon>Agaricomycotina</taxon>
        <taxon>Agaricomycetes</taxon>
        <taxon>Cantharellales</taxon>
        <taxon>Ceratobasidiaceae</taxon>
        <taxon>Ceratobasidium</taxon>
    </lineage>
</organism>
<comment type="caution">
    <text evidence="1">The sequence shown here is derived from an EMBL/GenBank/DDBJ whole genome shotgun (WGS) entry which is preliminary data.</text>
</comment>
<evidence type="ECO:0000313" key="2">
    <source>
        <dbReference type="Proteomes" id="UP000383932"/>
    </source>
</evidence>
<dbReference type="EMBL" id="SSOP01000524">
    <property type="protein sequence ID" value="KAB5588216.1"/>
    <property type="molecule type" value="Genomic_DNA"/>
</dbReference>
<reference evidence="1 2" key="1">
    <citation type="journal article" date="2019" name="Fungal Biol. Biotechnol.">
        <title>Draft genome sequence of fastidious pathogen Ceratobasidium theobromae, which causes vascular-streak dieback in Theobroma cacao.</title>
        <authorList>
            <person name="Ali S.S."/>
            <person name="Asman A."/>
            <person name="Shao J."/>
            <person name="Firmansyah A.P."/>
            <person name="Susilo A.W."/>
            <person name="Rosmana A."/>
            <person name="McMahon P."/>
            <person name="Junaid M."/>
            <person name="Guest D."/>
            <person name="Kheng T.Y."/>
            <person name="Meinhardt L.W."/>
            <person name="Bailey B.A."/>
        </authorList>
    </citation>
    <scope>NUCLEOTIDE SEQUENCE [LARGE SCALE GENOMIC DNA]</scope>
    <source>
        <strain evidence="1 2">CT2</strain>
    </source>
</reference>
<dbReference type="AlphaFoldDB" id="A0A5N5Q9Y7"/>
<keyword evidence="1" id="KW-0808">Transferase</keyword>
<gene>
    <name evidence="1" type="ORF">CTheo_8344</name>
</gene>
<dbReference type="InterPro" id="IPR009330">
    <property type="entry name" value="LipoPS_heptP_kinase"/>
</dbReference>
<dbReference type="OrthoDB" id="4062651at2759"/>
<dbReference type="GO" id="GO:0016301">
    <property type="term" value="F:kinase activity"/>
    <property type="evidence" value="ECO:0007669"/>
    <property type="project" value="UniProtKB-KW"/>
</dbReference>
<keyword evidence="2" id="KW-1185">Reference proteome</keyword>
<accession>A0A5N5Q9Y7</accession>
<sequence>MFRTRSARIDKLQLNILIDGEDPLNDVFYVKTSRGTQFVELEKVIRETYKRRRHRPLGHVILFKFNKPDEEYENSQFSKAMVLNLAHKVGSASGWPAGSEFDNSLIHIVARVQVPASRGIGQAMVEPSDEADSSMAKKRKLDEDCFHNTLEQYTASQAAVPWTFRDPQESPYAYIHNGLPAGQTGPPIALYDPVFGRFLKRLQSSDLLPDTIYSQTTEHFPLSQELYGDEGVRRNTIQSTFELLLDGVIVVSSTRGAQPDGIMHSPSGAPCILVETRNEMGSDDYDLSIQATQSYARWWHSKDLLKKCRCPSILIAIAGPWMRILGAVYLERPIVQPLTEFMRVGKSPVEPLKLDSVARAFYRARKAREELDDFYKNLPSLIDDQQRYFPYITHYTDSAGNRIDFKYKENLIKKETGEDKPIYLAQTLQDPRSIVIKFVERYNSEAHKLLAEAGLAPGLLYDGTAYPDGQPGPNHTIIVMEYIEGVNLIAYEEPNIPDCVRTSVDDALKLLHEHDFVFGDLRDQNVMLVWDAAKVVARAMLIDFDWCGKESEARYPHSMNPKIRWPDGVRPGKEMKKCHDDEMRKRLRFSR</sequence>
<dbReference type="Proteomes" id="UP000383932">
    <property type="component" value="Unassembled WGS sequence"/>
</dbReference>
<dbReference type="SUPFAM" id="SSF56112">
    <property type="entry name" value="Protein kinase-like (PK-like)"/>
    <property type="match status" value="1"/>
</dbReference>
<protein>
    <submittedName>
        <fullName evidence="1">Kinase domain containing protein</fullName>
    </submittedName>
</protein>
<name>A0A5N5Q9Y7_9AGAM</name>
<proteinExistence type="predicted"/>
<dbReference type="Pfam" id="PF06176">
    <property type="entry name" value="WaaY"/>
    <property type="match status" value="1"/>
</dbReference>